<dbReference type="EMBL" id="JAQQPM010000001">
    <property type="protein sequence ID" value="KAK2066218.1"/>
    <property type="molecule type" value="Genomic_DNA"/>
</dbReference>
<name>A0AAD9HV22_9PEZI</name>
<accession>A0AAD9HV22</accession>
<dbReference type="GO" id="GO:0016020">
    <property type="term" value="C:membrane"/>
    <property type="evidence" value="ECO:0007669"/>
    <property type="project" value="TreeGrafter"/>
</dbReference>
<proteinExistence type="predicted"/>
<dbReference type="InterPro" id="IPR011008">
    <property type="entry name" value="Dimeric_a/b-barrel"/>
</dbReference>
<evidence type="ECO:0000313" key="2">
    <source>
        <dbReference type="EMBL" id="KAK2066218.1"/>
    </source>
</evidence>
<dbReference type="SUPFAM" id="SSF53474">
    <property type="entry name" value="alpha/beta-Hydrolases"/>
    <property type="match status" value="1"/>
</dbReference>
<dbReference type="InterPro" id="IPR029058">
    <property type="entry name" value="AB_hydrolase_fold"/>
</dbReference>
<sequence length="564" mass="62202">MLHSAEQASQAALPRRTAAATALPQCCLLPGMLYVTMEPQPGLSLDQFHDWYNNEHGPTRLRLPHIFRNGLRYRATDGRAPRFLAAYDVERMAHLDTETYTALRAHRSPRETATIAQVDVTRYYFDLVEETRGPLFRPPEQHTDAEADGAVLVSIELMTKEGVEGAEEEVLRWYGEEHVPLLSKVPGWLRTRCFRTSALEDADGKTKLLALHEYTKENGLGGAEPKASMSTKRRVDALEKYVSSIDRRTHELFYIFGPAPRDLGALSRLPAQAAWTSPDGQTQTIPGPDGAVITSYVTTADGLAIPYRIEGNPSPAAPVIAFSNSLLTSLHMWDGLVALLRRHRPELRLLRLETRGRRAVPSPPAPATLAMLADDLAAVLAALRVPRLHALVGVSMGGATALRFALRYPAWLERFVACDFNVASSEANTRAWKERIALAEEEGGTERLAQITVERWVHPSTLATKEEVVDNMVTMVGENDVRGFKFGCQALWVYDMQSELPKCTVPGLLVVGEADGKGTLVKAMEAFKELVGPEGTELRIVPEAGHLPMVENPDGFWDAVGAFL</sequence>
<dbReference type="AlphaFoldDB" id="A0AAD9HV22"/>
<comment type="caution">
    <text evidence="2">The sequence shown here is derived from an EMBL/GenBank/DDBJ whole genome shotgun (WGS) entry which is preliminary data.</text>
</comment>
<dbReference type="SUPFAM" id="SSF54909">
    <property type="entry name" value="Dimeric alpha+beta barrel"/>
    <property type="match status" value="1"/>
</dbReference>
<protein>
    <recommendedName>
        <fullName evidence="1">AB hydrolase-1 domain-containing protein</fullName>
    </recommendedName>
</protein>
<dbReference type="Proteomes" id="UP001217918">
    <property type="component" value="Unassembled WGS sequence"/>
</dbReference>
<gene>
    <name evidence="2" type="ORF">P8C59_000053</name>
</gene>
<feature type="domain" description="AB hydrolase-1" evidence="1">
    <location>
        <begin position="332"/>
        <end position="558"/>
    </location>
</feature>
<dbReference type="PANTHER" id="PTHR43798">
    <property type="entry name" value="MONOACYLGLYCEROL LIPASE"/>
    <property type="match status" value="1"/>
</dbReference>
<evidence type="ECO:0000259" key="1">
    <source>
        <dbReference type="Pfam" id="PF12697"/>
    </source>
</evidence>
<reference evidence="2" key="1">
    <citation type="journal article" date="2023" name="Mol. Plant Microbe Interact.">
        <title>Elucidating the Obligate Nature and Biological Capacity of an Invasive Fungal Corn Pathogen.</title>
        <authorList>
            <person name="MacCready J.S."/>
            <person name="Roggenkamp E.M."/>
            <person name="Gdanetz K."/>
            <person name="Chilvers M.I."/>
        </authorList>
    </citation>
    <scope>NUCLEOTIDE SEQUENCE</scope>
    <source>
        <strain evidence="2">PM02</strain>
    </source>
</reference>
<dbReference type="Gene3D" id="3.40.50.1820">
    <property type="entry name" value="alpha/beta hydrolase"/>
    <property type="match status" value="1"/>
</dbReference>
<dbReference type="PANTHER" id="PTHR43798:SF33">
    <property type="entry name" value="HYDROLASE, PUTATIVE (AFU_ORTHOLOGUE AFUA_2G14860)-RELATED"/>
    <property type="match status" value="1"/>
</dbReference>
<dbReference type="InterPro" id="IPR000073">
    <property type="entry name" value="AB_hydrolase_1"/>
</dbReference>
<evidence type="ECO:0000313" key="3">
    <source>
        <dbReference type="Proteomes" id="UP001217918"/>
    </source>
</evidence>
<organism evidence="2 3">
    <name type="scientific">Phyllachora maydis</name>
    <dbReference type="NCBI Taxonomy" id="1825666"/>
    <lineage>
        <taxon>Eukaryota</taxon>
        <taxon>Fungi</taxon>
        <taxon>Dikarya</taxon>
        <taxon>Ascomycota</taxon>
        <taxon>Pezizomycotina</taxon>
        <taxon>Sordariomycetes</taxon>
        <taxon>Sordariomycetidae</taxon>
        <taxon>Phyllachorales</taxon>
        <taxon>Phyllachoraceae</taxon>
        <taxon>Phyllachora</taxon>
    </lineage>
</organism>
<dbReference type="Pfam" id="PF12697">
    <property type="entry name" value="Abhydrolase_6"/>
    <property type="match status" value="1"/>
</dbReference>
<keyword evidence="3" id="KW-1185">Reference proteome</keyword>
<dbReference type="InterPro" id="IPR050266">
    <property type="entry name" value="AB_hydrolase_sf"/>
</dbReference>